<sequence length="230" mass="26141">MSIFTKSKQRFRRHKLKQLGIEPVSCKTSALYGGDHGWVVDESLLNSESVIYSVGVGANIDFDLELIDSLGVTVHAFDPTPRSVEWVKGQELPKKFIFHPLGLSAENGFMSFYPPAKSTSTHFSPVDRYGNTKNEIKAQVKNIDTIASELNHRKIDLLKMDIEGAEYEVIEALPDSEIKINQILIEFHHMYKGISISQTIEAINTLKKLGFELFNISQRTYEFSFKKREL</sequence>
<feature type="domain" description="Methyltransferase FkbM" evidence="1">
    <location>
        <begin position="56"/>
        <end position="213"/>
    </location>
</feature>
<evidence type="ECO:0000313" key="2">
    <source>
        <dbReference type="EMBL" id="SVA77340.1"/>
    </source>
</evidence>
<dbReference type="InterPro" id="IPR029063">
    <property type="entry name" value="SAM-dependent_MTases_sf"/>
</dbReference>
<feature type="non-terminal residue" evidence="2">
    <location>
        <position position="1"/>
    </location>
</feature>
<accession>A0A381YK61</accession>
<dbReference type="Gene3D" id="3.40.50.150">
    <property type="entry name" value="Vaccinia Virus protein VP39"/>
    <property type="match status" value="1"/>
</dbReference>
<protein>
    <recommendedName>
        <fullName evidence="1">Methyltransferase FkbM domain-containing protein</fullName>
    </recommendedName>
</protein>
<dbReference type="InterPro" id="IPR026913">
    <property type="entry name" value="METTL24"/>
</dbReference>
<dbReference type="PANTHER" id="PTHR32026:SF10">
    <property type="entry name" value="METHYLTRANSFERASE-LIKE PROTEIN 24-RELATED"/>
    <property type="match status" value="1"/>
</dbReference>
<dbReference type="AlphaFoldDB" id="A0A381YK61"/>
<dbReference type="Pfam" id="PF05050">
    <property type="entry name" value="Methyltransf_21"/>
    <property type="match status" value="1"/>
</dbReference>
<organism evidence="2">
    <name type="scientific">marine metagenome</name>
    <dbReference type="NCBI Taxonomy" id="408172"/>
    <lineage>
        <taxon>unclassified sequences</taxon>
        <taxon>metagenomes</taxon>
        <taxon>ecological metagenomes</taxon>
    </lineage>
</organism>
<gene>
    <name evidence="2" type="ORF">METZ01_LOCUS130194</name>
</gene>
<dbReference type="NCBIfam" id="TIGR01444">
    <property type="entry name" value="fkbM_fam"/>
    <property type="match status" value="1"/>
</dbReference>
<evidence type="ECO:0000259" key="1">
    <source>
        <dbReference type="Pfam" id="PF05050"/>
    </source>
</evidence>
<dbReference type="PANTHER" id="PTHR32026">
    <property type="entry name" value="METHYLTRANSFERASE-LIKE PROTEIN 24"/>
    <property type="match status" value="1"/>
</dbReference>
<proteinExistence type="predicted"/>
<dbReference type="EMBL" id="UINC01018416">
    <property type="protein sequence ID" value="SVA77340.1"/>
    <property type="molecule type" value="Genomic_DNA"/>
</dbReference>
<feature type="non-terminal residue" evidence="2">
    <location>
        <position position="230"/>
    </location>
</feature>
<dbReference type="SUPFAM" id="SSF53335">
    <property type="entry name" value="S-adenosyl-L-methionine-dependent methyltransferases"/>
    <property type="match status" value="1"/>
</dbReference>
<reference evidence="2" key="1">
    <citation type="submission" date="2018-05" db="EMBL/GenBank/DDBJ databases">
        <authorList>
            <person name="Lanie J.A."/>
            <person name="Ng W.-L."/>
            <person name="Kazmierczak K.M."/>
            <person name="Andrzejewski T.M."/>
            <person name="Davidsen T.M."/>
            <person name="Wayne K.J."/>
            <person name="Tettelin H."/>
            <person name="Glass J.I."/>
            <person name="Rusch D."/>
            <person name="Podicherti R."/>
            <person name="Tsui H.-C.T."/>
            <person name="Winkler M.E."/>
        </authorList>
    </citation>
    <scope>NUCLEOTIDE SEQUENCE</scope>
</reference>
<dbReference type="InterPro" id="IPR006342">
    <property type="entry name" value="FkbM_mtfrase"/>
</dbReference>
<name>A0A381YK61_9ZZZZ</name>